<organism evidence="1 2">
    <name type="scientific">Petrolisthes manimaculis</name>
    <dbReference type="NCBI Taxonomy" id="1843537"/>
    <lineage>
        <taxon>Eukaryota</taxon>
        <taxon>Metazoa</taxon>
        <taxon>Ecdysozoa</taxon>
        <taxon>Arthropoda</taxon>
        <taxon>Crustacea</taxon>
        <taxon>Multicrustacea</taxon>
        <taxon>Malacostraca</taxon>
        <taxon>Eumalacostraca</taxon>
        <taxon>Eucarida</taxon>
        <taxon>Decapoda</taxon>
        <taxon>Pleocyemata</taxon>
        <taxon>Anomura</taxon>
        <taxon>Galatheoidea</taxon>
        <taxon>Porcellanidae</taxon>
        <taxon>Petrolisthes</taxon>
    </lineage>
</organism>
<proteinExistence type="predicted"/>
<accession>A0AAE1Q868</accession>
<name>A0AAE1Q868_9EUCA</name>
<comment type="caution">
    <text evidence="1">The sequence shown here is derived from an EMBL/GenBank/DDBJ whole genome shotgun (WGS) entry which is preliminary data.</text>
</comment>
<keyword evidence="2" id="KW-1185">Reference proteome</keyword>
<evidence type="ECO:0000313" key="2">
    <source>
        <dbReference type="Proteomes" id="UP001292094"/>
    </source>
</evidence>
<gene>
    <name evidence="1" type="ORF">Pmani_007226</name>
</gene>
<dbReference type="Proteomes" id="UP001292094">
    <property type="component" value="Unassembled WGS sequence"/>
</dbReference>
<dbReference type="EMBL" id="JAWZYT010000545">
    <property type="protein sequence ID" value="KAK4322005.1"/>
    <property type="molecule type" value="Genomic_DNA"/>
</dbReference>
<dbReference type="AlphaFoldDB" id="A0AAE1Q868"/>
<protein>
    <submittedName>
        <fullName evidence="1">Uncharacterized protein</fullName>
    </submittedName>
</protein>
<sequence length="66" mass="7364">MFSRVVRLLTHTSGGAVVPRVRPRGSHSSPLGALATRIKMAEQGYNSRMEMYEGELELNKGNFDEK</sequence>
<reference evidence="1" key="1">
    <citation type="submission" date="2023-11" db="EMBL/GenBank/DDBJ databases">
        <title>Genome assemblies of two species of porcelain crab, Petrolisthes cinctipes and Petrolisthes manimaculis (Anomura: Porcellanidae).</title>
        <authorList>
            <person name="Angst P."/>
        </authorList>
    </citation>
    <scope>NUCLEOTIDE SEQUENCE</scope>
    <source>
        <strain evidence="1">PB745_02</strain>
        <tissue evidence="1">Gill</tissue>
    </source>
</reference>
<evidence type="ECO:0000313" key="1">
    <source>
        <dbReference type="EMBL" id="KAK4322005.1"/>
    </source>
</evidence>